<dbReference type="Proteomes" id="UP000220527">
    <property type="component" value="Unassembled WGS sequence"/>
</dbReference>
<keyword evidence="2" id="KW-1185">Reference proteome</keyword>
<dbReference type="GO" id="GO:0004519">
    <property type="term" value="F:endonuclease activity"/>
    <property type="evidence" value="ECO:0007669"/>
    <property type="project" value="UniProtKB-KW"/>
</dbReference>
<dbReference type="OrthoDB" id="9777312at2"/>
<keyword evidence="1" id="KW-0540">Nuclease</keyword>
<evidence type="ECO:0000313" key="2">
    <source>
        <dbReference type="Proteomes" id="UP000220527"/>
    </source>
</evidence>
<protein>
    <submittedName>
        <fullName evidence="1">Restriction endonuclease</fullName>
    </submittedName>
</protein>
<comment type="caution">
    <text evidence="1">The sequence shown here is derived from an EMBL/GenBank/DDBJ whole genome shotgun (WGS) entry which is preliminary data.</text>
</comment>
<gene>
    <name evidence="1" type="ORF">CJ255_13560</name>
</gene>
<name>A0A2A6RHA3_9CHLR</name>
<evidence type="ECO:0000313" key="1">
    <source>
        <dbReference type="EMBL" id="PDW02504.1"/>
    </source>
</evidence>
<proteinExistence type="predicted"/>
<dbReference type="AlphaFoldDB" id="A0A2A6RHA3"/>
<keyword evidence="1" id="KW-0255">Endonuclease</keyword>
<dbReference type="REBASE" id="279124">
    <property type="entry name" value="Cba153FORF13555P"/>
</dbReference>
<dbReference type="RefSeq" id="WP_097644644.1">
    <property type="nucleotide sequence ID" value="NZ_NQWI01000064.1"/>
</dbReference>
<accession>A0A2A6RHA3</accession>
<dbReference type="EMBL" id="NQWI01000064">
    <property type="protein sequence ID" value="PDW02504.1"/>
    <property type="molecule type" value="Genomic_DNA"/>
</dbReference>
<keyword evidence="1" id="KW-0378">Hydrolase</keyword>
<organism evidence="1 2">
    <name type="scientific">Candidatus Viridilinea mediisalina</name>
    <dbReference type="NCBI Taxonomy" id="2024553"/>
    <lineage>
        <taxon>Bacteria</taxon>
        <taxon>Bacillati</taxon>
        <taxon>Chloroflexota</taxon>
        <taxon>Chloroflexia</taxon>
        <taxon>Chloroflexales</taxon>
        <taxon>Chloroflexineae</taxon>
        <taxon>Oscillochloridaceae</taxon>
        <taxon>Candidatus Viridilinea</taxon>
    </lineage>
</organism>
<reference evidence="2" key="1">
    <citation type="submission" date="2017-08" db="EMBL/GenBank/DDBJ databases">
        <authorList>
            <person name="Grouzdev D.S."/>
            <person name="Gaisin V.A."/>
            <person name="Rysina M.S."/>
            <person name="Gorlenko V.M."/>
        </authorList>
    </citation>
    <scope>NUCLEOTIDE SEQUENCE [LARGE SCALE GENOMIC DNA]</scope>
    <source>
        <strain evidence="2">Kir15-3F</strain>
    </source>
</reference>
<sequence length="333" mass="38723">MEQREFEKLLDQVVANLNTELASHGIFTSAKEFEQRVRQIIISFVGTHGVEVDFSPHPHAFPDIAVGKFGVEVKFTLHNTWRSVANSIVESTRNNDIVFIYIVFGKMGGTPEVKWASYDESVIHVRTTHVPRFEVEINPKRSLFKEMGITYKVFSQLSVEEKMKYIRRYARSRLKPGERLWWLEDQPEPEHSLPLEVRLYTSLSHEEKRRLRAEAAILSPKVVSPSRTRNKYDDAVLYILTYHGVICHQARDLFSAGSVALRSNEERGGIYIQRALQDIEHEMYDAAMRLEDALFVEYWGSTYHPRERIKVWLCMADIHAQGWVPSEVLFRKV</sequence>